<evidence type="ECO:0000259" key="3">
    <source>
        <dbReference type="Pfam" id="PF16925"/>
    </source>
</evidence>
<dbReference type="PANTHER" id="PTHR47506">
    <property type="entry name" value="TRANSCRIPTIONAL REGULATORY PROTEIN"/>
    <property type="match status" value="1"/>
</dbReference>
<dbReference type="InterPro" id="IPR009057">
    <property type="entry name" value="Homeodomain-like_sf"/>
</dbReference>
<dbReference type="Pfam" id="PF16925">
    <property type="entry name" value="TetR_C_13"/>
    <property type="match status" value="1"/>
</dbReference>
<evidence type="ECO:0000256" key="1">
    <source>
        <dbReference type="ARBA" id="ARBA00023015"/>
    </source>
</evidence>
<keyword evidence="2" id="KW-0804">Transcription</keyword>
<dbReference type="SUPFAM" id="SSF46689">
    <property type="entry name" value="Homeodomain-like"/>
    <property type="match status" value="1"/>
</dbReference>
<sequence>MTRTGDARRGAIVDRAVHIASVEGIEGLTLGRLADALRMSKSGIQTLFGTKQELQLSIVSAASRVFERDVLLPAERQPAGLARLRALMSLWIGYLETFEGGCFFVAAASELDGRSGPVRDAVADAVARADALLQREVELAVRLRELPSDTDVEQLVFELHAMVLQANHDRQLLGRKDALARARNAVDRLLEQQTGDAASPSR</sequence>
<protein>
    <submittedName>
        <fullName evidence="4">TetR/AcrR family transcriptional regulator</fullName>
    </submittedName>
</protein>
<dbReference type="SUPFAM" id="SSF48498">
    <property type="entry name" value="Tetracyclin repressor-like, C-terminal domain"/>
    <property type="match status" value="1"/>
</dbReference>
<evidence type="ECO:0000313" key="5">
    <source>
        <dbReference type="Proteomes" id="UP000468735"/>
    </source>
</evidence>
<dbReference type="RefSeq" id="WP_151561505.1">
    <property type="nucleotide sequence ID" value="NZ_WBMT01000008.1"/>
</dbReference>
<dbReference type="OrthoDB" id="326421at2"/>
<dbReference type="Gene3D" id="1.10.357.10">
    <property type="entry name" value="Tetracycline Repressor, domain 2"/>
    <property type="match status" value="1"/>
</dbReference>
<dbReference type="EMBL" id="WBMT01000008">
    <property type="protein sequence ID" value="KAB2347882.1"/>
    <property type="molecule type" value="Genomic_DNA"/>
</dbReference>
<reference evidence="4 5" key="1">
    <citation type="submission" date="2019-09" db="EMBL/GenBank/DDBJ databases">
        <title>Actinomadura physcomitrii sp. nov., a novel actinomycete isolated from moss [Physcomitrium sphaericum (Ludw) Fuernr].</title>
        <authorList>
            <person name="Zhuang X."/>
            <person name="Liu C."/>
        </authorList>
    </citation>
    <scope>NUCLEOTIDE SEQUENCE [LARGE SCALE GENOMIC DNA]</scope>
    <source>
        <strain evidence="4 5">HMC1</strain>
    </source>
</reference>
<accession>A0A6H9YMD5</accession>
<name>A0A6H9YMD5_9ACTN</name>
<keyword evidence="5" id="KW-1185">Reference proteome</keyword>
<feature type="domain" description="Tetracyclin repressor-like C-terminal" evidence="3">
    <location>
        <begin position="80"/>
        <end position="186"/>
    </location>
</feature>
<organism evidence="4 5">
    <name type="scientific">Actinomadura rudentiformis</name>
    <dbReference type="NCBI Taxonomy" id="359158"/>
    <lineage>
        <taxon>Bacteria</taxon>
        <taxon>Bacillati</taxon>
        <taxon>Actinomycetota</taxon>
        <taxon>Actinomycetes</taxon>
        <taxon>Streptosporangiales</taxon>
        <taxon>Thermomonosporaceae</taxon>
        <taxon>Actinomadura</taxon>
    </lineage>
</organism>
<dbReference type="AlphaFoldDB" id="A0A6H9YMD5"/>
<dbReference type="InterPro" id="IPR011075">
    <property type="entry name" value="TetR_C"/>
</dbReference>
<gene>
    <name evidence="4" type="ORF">F8566_18545</name>
</gene>
<evidence type="ECO:0000256" key="2">
    <source>
        <dbReference type="ARBA" id="ARBA00023163"/>
    </source>
</evidence>
<dbReference type="InterPro" id="IPR036271">
    <property type="entry name" value="Tet_transcr_reg_TetR-rel_C_sf"/>
</dbReference>
<dbReference type="Proteomes" id="UP000468735">
    <property type="component" value="Unassembled WGS sequence"/>
</dbReference>
<keyword evidence="1" id="KW-0805">Transcription regulation</keyword>
<dbReference type="Gene3D" id="1.10.10.60">
    <property type="entry name" value="Homeodomain-like"/>
    <property type="match status" value="1"/>
</dbReference>
<comment type="caution">
    <text evidence="4">The sequence shown here is derived from an EMBL/GenBank/DDBJ whole genome shotgun (WGS) entry which is preliminary data.</text>
</comment>
<dbReference type="PANTHER" id="PTHR47506:SF6">
    <property type="entry name" value="HTH-TYPE TRANSCRIPTIONAL REPRESSOR NEMR"/>
    <property type="match status" value="1"/>
</dbReference>
<evidence type="ECO:0000313" key="4">
    <source>
        <dbReference type="EMBL" id="KAB2347882.1"/>
    </source>
</evidence>
<proteinExistence type="predicted"/>